<evidence type="ECO:0000256" key="2">
    <source>
        <dbReference type="ARBA" id="ARBA00022737"/>
    </source>
</evidence>
<evidence type="ECO:0000313" key="6">
    <source>
        <dbReference type="Proteomes" id="UP000027138"/>
    </source>
</evidence>
<name>A0A067KKJ3_JATCU</name>
<feature type="compositionally biased region" description="Low complexity" evidence="4">
    <location>
        <begin position="92"/>
        <end position="125"/>
    </location>
</feature>
<dbReference type="InterPro" id="IPR015943">
    <property type="entry name" value="WD40/YVTN_repeat-like_dom_sf"/>
</dbReference>
<dbReference type="SUPFAM" id="SSF50978">
    <property type="entry name" value="WD40 repeat-like"/>
    <property type="match status" value="1"/>
</dbReference>
<feature type="compositionally biased region" description="Polar residues" evidence="4">
    <location>
        <begin position="431"/>
        <end position="441"/>
    </location>
</feature>
<dbReference type="Pfam" id="PF08513">
    <property type="entry name" value="LisH"/>
    <property type="match status" value="1"/>
</dbReference>
<dbReference type="PROSITE" id="PS50082">
    <property type="entry name" value="WD_REPEATS_2"/>
    <property type="match status" value="5"/>
</dbReference>
<dbReference type="InterPro" id="IPR006594">
    <property type="entry name" value="LisH"/>
</dbReference>
<evidence type="ECO:0000256" key="4">
    <source>
        <dbReference type="SAM" id="MobiDB-lite"/>
    </source>
</evidence>
<dbReference type="PANTHER" id="PTHR45093">
    <property type="entry name" value="TRANSCRIPTION ACTIVATOR MSS11"/>
    <property type="match status" value="1"/>
</dbReference>
<dbReference type="Proteomes" id="UP000027138">
    <property type="component" value="Unassembled WGS sequence"/>
</dbReference>
<feature type="compositionally biased region" description="Polar residues" evidence="4">
    <location>
        <begin position="132"/>
        <end position="141"/>
    </location>
</feature>
<dbReference type="GO" id="GO:0005634">
    <property type="term" value="C:nucleus"/>
    <property type="evidence" value="ECO:0007669"/>
    <property type="project" value="TreeGrafter"/>
</dbReference>
<dbReference type="InterPro" id="IPR036322">
    <property type="entry name" value="WD40_repeat_dom_sf"/>
</dbReference>
<dbReference type="Pfam" id="PF00400">
    <property type="entry name" value="WD40"/>
    <property type="match status" value="5"/>
</dbReference>
<dbReference type="Gene3D" id="2.130.10.10">
    <property type="entry name" value="YVTN repeat-like/Quinoprotein amine dehydrogenase"/>
    <property type="match status" value="2"/>
</dbReference>
<feature type="repeat" description="WD" evidence="3">
    <location>
        <begin position="568"/>
        <end position="599"/>
    </location>
</feature>
<gene>
    <name evidence="5" type="ORF">JCGZ_13259</name>
</gene>
<accession>A0A067KKJ3</accession>
<dbReference type="EMBL" id="KK914582">
    <property type="protein sequence ID" value="KDP32334.1"/>
    <property type="molecule type" value="Genomic_DNA"/>
</dbReference>
<keyword evidence="6" id="KW-1185">Reference proteome</keyword>
<dbReference type="SMART" id="SM00320">
    <property type="entry name" value="WD40"/>
    <property type="match status" value="7"/>
</dbReference>
<protein>
    <recommendedName>
        <fullName evidence="7">LisH domain-containing protein</fullName>
    </recommendedName>
</protein>
<feature type="compositionally biased region" description="Low complexity" evidence="4">
    <location>
        <begin position="417"/>
        <end position="430"/>
    </location>
</feature>
<dbReference type="CDD" id="cd00200">
    <property type="entry name" value="WD40"/>
    <property type="match status" value="1"/>
</dbReference>
<dbReference type="OrthoDB" id="47802at2759"/>
<dbReference type="InterPro" id="IPR019775">
    <property type="entry name" value="WD40_repeat_CS"/>
</dbReference>
<dbReference type="PROSITE" id="PS50896">
    <property type="entry name" value="LISH"/>
    <property type="match status" value="1"/>
</dbReference>
<evidence type="ECO:0000256" key="3">
    <source>
        <dbReference type="PROSITE-ProRule" id="PRU00221"/>
    </source>
</evidence>
<evidence type="ECO:0000313" key="5">
    <source>
        <dbReference type="EMBL" id="KDP32334.1"/>
    </source>
</evidence>
<dbReference type="KEGG" id="jcu:105639292"/>
<feature type="compositionally biased region" description="Low complexity" evidence="4">
    <location>
        <begin position="451"/>
        <end position="483"/>
    </location>
</feature>
<reference evidence="5 6" key="1">
    <citation type="journal article" date="2014" name="PLoS ONE">
        <title>Global Analysis of Gene Expression Profiles in Physic Nut (Jatropha curcas L.) Seedlings Exposed to Salt Stress.</title>
        <authorList>
            <person name="Zhang L."/>
            <person name="Zhang C."/>
            <person name="Wu P."/>
            <person name="Chen Y."/>
            <person name="Li M."/>
            <person name="Jiang H."/>
            <person name="Wu G."/>
        </authorList>
    </citation>
    <scope>NUCLEOTIDE SEQUENCE [LARGE SCALE GENOMIC DNA]</scope>
    <source>
        <strain evidence="6">cv. GZQX0401</strain>
        <tissue evidence="5">Young leaves</tissue>
    </source>
</reference>
<feature type="repeat" description="WD" evidence="3">
    <location>
        <begin position="610"/>
        <end position="645"/>
    </location>
</feature>
<keyword evidence="2" id="KW-0677">Repeat</keyword>
<dbReference type="PANTHER" id="PTHR45093:SF4">
    <property type="entry name" value="LISH DOMAIN-CONTAINING PROTEIN"/>
    <property type="match status" value="1"/>
</dbReference>
<feature type="repeat" description="WD" evidence="3">
    <location>
        <begin position="653"/>
        <end position="695"/>
    </location>
</feature>
<evidence type="ECO:0000256" key="1">
    <source>
        <dbReference type="ARBA" id="ARBA00022574"/>
    </source>
</evidence>
<feature type="region of interest" description="Disordered" evidence="4">
    <location>
        <begin position="89"/>
        <end position="151"/>
    </location>
</feature>
<dbReference type="InterPro" id="IPR001680">
    <property type="entry name" value="WD40_rpt"/>
</dbReference>
<dbReference type="SMART" id="SM00667">
    <property type="entry name" value="LisH"/>
    <property type="match status" value="1"/>
</dbReference>
<feature type="repeat" description="WD" evidence="3">
    <location>
        <begin position="735"/>
        <end position="775"/>
    </location>
</feature>
<dbReference type="STRING" id="180498.A0A067KKJ3"/>
<sequence>MSQPQTNWEADKMLDVYIYDYLLKRKLNASAKAFQAEGKVSTDPVAIDAPGGFLFEWWSVFWDIFIARTNEKHSEAAASYIETQMVKARELQQPQHPKPQQHQQMQMQQLLLQRHAQQQQQQQQQQRRDGNQHTNGTTNALAANDATRHNSATANALATKMYEDRLKLPLQRDSLDDAAMKPRLGDNVGQLLDPSRASLLKAAALGGQPPGQTLHGTAGGSGNLHQAQNRNQQLAVSTQDIKSEINAMINPRTIGMEGSLVGVQGPNQGGSNLTLKGWPLTGVDQLGLLQQQRLMQSPQPLNKLQLHQQLLLHAQQNLAPQSANDLEHRKLRMLLNNQNIGLGKDGPLNPGDVLGNFGSPMQVNSPMLTRGDTDLLIKLQQQQQLQNNQLQQQYPQHPLVSQQSQNSSHHLQQQDKIIGSSSITGDGSMSNTFQGNDQASKGQIGRKRKQPGSSSGPANSSGTANTTGPSPSSPSTPSTHTPGDAVSVPNLSHNGGGSKSLLMFGSDGLGSLASASNELADMDRFVDDRTLEDNVDSFFSHDAADLRDRVGQSADVSKGLAFSEIRHIPASTSKVECCHFSSDGKLLATGGHDKKATLWCTESFTAKSTLEEHSQWITDVRFSPSISRLATASADKTVRVWEADNPGYSLRTFTGHSTTVMSVDFHPSKEDLICSCDNNSEIRYWSIKNGSCVGVFKGGATQTRFQPHVGRILAAAAENIISILDVETQVCRLKLQGHKNHIHSVCWDPSGEYVASVSDDLVRVWTVGSGSKGEYIHELSCSGNKFHTCVFHPTYSSLLIIGCYETLELWNLAENKTMTLPAHDKLVSALAVSNVTGLVASASHDKMVKFWK</sequence>
<dbReference type="AlphaFoldDB" id="A0A067KKJ3"/>
<proteinExistence type="predicted"/>
<feature type="repeat" description="WD" evidence="3">
    <location>
        <begin position="820"/>
        <end position="852"/>
    </location>
</feature>
<evidence type="ECO:0008006" key="7">
    <source>
        <dbReference type="Google" id="ProtNLM"/>
    </source>
</evidence>
<feature type="region of interest" description="Disordered" evidence="4">
    <location>
        <begin position="387"/>
        <end position="493"/>
    </location>
</feature>
<keyword evidence="1 3" id="KW-0853">WD repeat</keyword>
<organism evidence="5 6">
    <name type="scientific">Jatropha curcas</name>
    <name type="common">Barbados nut</name>
    <dbReference type="NCBI Taxonomy" id="180498"/>
    <lineage>
        <taxon>Eukaryota</taxon>
        <taxon>Viridiplantae</taxon>
        <taxon>Streptophyta</taxon>
        <taxon>Embryophyta</taxon>
        <taxon>Tracheophyta</taxon>
        <taxon>Spermatophyta</taxon>
        <taxon>Magnoliopsida</taxon>
        <taxon>eudicotyledons</taxon>
        <taxon>Gunneridae</taxon>
        <taxon>Pentapetalae</taxon>
        <taxon>rosids</taxon>
        <taxon>fabids</taxon>
        <taxon>Malpighiales</taxon>
        <taxon>Euphorbiaceae</taxon>
        <taxon>Crotonoideae</taxon>
        <taxon>Jatropheae</taxon>
        <taxon>Jatropha</taxon>
    </lineage>
</organism>
<dbReference type="PROSITE" id="PS50294">
    <property type="entry name" value="WD_REPEATS_REGION"/>
    <property type="match status" value="3"/>
</dbReference>
<dbReference type="PROSITE" id="PS00678">
    <property type="entry name" value="WD_REPEATS_1"/>
    <property type="match status" value="1"/>
</dbReference>
<feature type="compositionally biased region" description="Low complexity" evidence="4">
    <location>
        <begin position="401"/>
        <end position="411"/>
    </location>
</feature>